<proteinExistence type="inferred from homology"/>
<dbReference type="Proteomes" id="UP001174909">
    <property type="component" value="Unassembled WGS sequence"/>
</dbReference>
<dbReference type="AlphaFoldDB" id="A0AA35T225"/>
<keyword evidence="1" id="KW-0963">Cytoplasm</keyword>
<dbReference type="InterPro" id="IPR012337">
    <property type="entry name" value="RNaseH-like_sf"/>
</dbReference>
<evidence type="ECO:0000256" key="1">
    <source>
        <dbReference type="ARBA" id="ARBA00022490"/>
    </source>
</evidence>
<keyword evidence="7" id="KW-1185">Reference proteome</keyword>
<dbReference type="GO" id="GO:0005829">
    <property type="term" value="C:cytosol"/>
    <property type="evidence" value="ECO:0007669"/>
    <property type="project" value="TreeGrafter"/>
</dbReference>
<dbReference type="InterPro" id="IPR037027">
    <property type="entry name" value="YqgF/RNaseH-like_dom_sf"/>
</dbReference>
<evidence type="ECO:0000256" key="3">
    <source>
        <dbReference type="ARBA" id="ARBA00022722"/>
    </source>
</evidence>
<dbReference type="CDD" id="cd16964">
    <property type="entry name" value="YqgF"/>
    <property type="match status" value="1"/>
</dbReference>
<dbReference type="PANTHER" id="PTHR33317:SF4">
    <property type="entry name" value="POLYNUCLEOTIDYL TRANSFERASE, RIBONUCLEASE H-LIKE SUPERFAMILY PROTEIN"/>
    <property type="match status" value="1"/>
</dbReference>
<dbReference type="SMART" id="SM00732">
    <property type="entry name" value="YqgFc"/>
    <property type="match status" value="1"/>
</dbReference>
<evidence type="ECO:0000256" key="2">
    <source>
        <dbReference type="ARBA" id="ARBA00022517"/>
    </source>
</evidence>
<evidence type="ECO:0000313" key="7">
    <source>
        <dbReference type="Proteomes" id="UP001174909"/>
    </source>
</evidence>
<keyword evidence="3" id="KW-0540">Nuclease</keyword>
<sequence>MKLLALDVGERRIGLASGVAEIGTALPAGVIHRTRLTADVQAVIEAASQRQSDAIVVGVPYRPNGEESPQTEYVRGFVRALRRQATLPVHEVDEVFSSMEAEGLLRDAGREPSRDKGAIDATAAVIILRRFLESGGGAS</sequence>
<dbReference type="SUPFAM" id="SSF53098">
    <property type="entry name" value="Ribonuclease H-like"/>
    <property type="match status" value="1"/>
</dbReference>
<dbReference type="InterPro" id="IPR005227">
    <property type="entry name" value="YqgF"/>
</dbReference>
<dbReference type="InterPro" id="IPR006641">
    <property type="entry name" value="YqgF/RNaseH-like_dom"/>
</dbReference>
<evidence type="ECO:0000256" key="4">
    <source>
        <dbReference type="ARBA" id="ARBA00022801"/>
    </source>
</evidence>
<keyword evidence="2" id="KW-0690">Ribosome biogenesis</keyword>
<dbReference type="NCBIfam" id="TIGR00250">
    <property type="entry name" value="RNAse_H_YqgF"/>
    <property type="match status" value="1"/>
</dbReference>
<dbReference type="GO" id="GO:0000967">
    <property type="term" value="P:rRNA 5'-end processing"/>
    <property type="evidence" value="ECO:0007669"/>
    <property type="project" value="TreeGrafter"/>
</dbReference>
<dbReference type="GO" id="GO:0004518">
    <property type="term" value="F:nuclease activity"/>
    <property type="evidence" value="ECO:0007669"/>
    <property type="project" value="UniProtKB-KW"/>
</dbReference>
<name>A0AA35T225_GEOBA</name>
<comment type="caution">
    <text evidence="6">The sequence shown here is derived from an EMBL/GenBank/DDBJ whole genome shotgun (WGS) entry which is preliminary data.</text>
</comment>
<dbReference type="PANTHER" id="PTHR33317">
    <property type="entry name" value="POLYNUCLEOTIDYL TRANSFERASE, RIBONUCLEASE H-LIKE SUPERFAMILY PROTEIN"/>
    <property type="match status" value="1"/>
</dbReference>
<evidence type="ECO:0000259" key="5">
    <source>
        <dbReference type="SMART" id="SM00732"/>
    </source>
</evidence>
<dbReference type="Gene3D" id="3.30.420.140">
    <property type="entry name" value="YqgF/RNase H-like domain"/>
    <property type="match status" value="1"/>
</dbReference>
<dbReference type="HAMAP" id="MF_00651">
    <property type="entry name" value="Nuclease_YqgF"/>
    <property type="match status" value="1"/>
</dbReference>
<organism evidence="6 7">
    <name type="scientific">Geodia barretti</name>
    <name type="common">Barrett's horny sponge</name>
    <dbReference type="NCBI Taxonomy" id="519541"/>
    <lineage>
        <taxon>Eukaryota</taxon>
        <taxon>Metazoa</taxon>
        <taxon>Porifera</taxon>
        <taxon>Demospongiae</taxon>
        <taxon>Heteroscleromorpha</taxon>
        <taxon>Tetractinellida</taxon>
        <taxon>Astrophorina</taxon>
        <taxon>Geodiidae</taxon>
        <taxon>Geodia</taxon>
    </lineage>
</organism>
<gene>
    <name evidence="6" type="ORF">GBAR_LOCUS22489</name>
</gene>
<feature type="domain" description="YqgF/RNase H-like" evidence="5">
    <location>
        <begin position="1"/>
        <end position="101"/>
    </location>
</feature>
<reference evidence="6" key="1">
    <citation type="submission" date="2023-03" db="EMBL/GenBank/DDBJ databases">
        <authorList>
            <person name="Steffen K."/>
            <person name="Cardenas P."/>
        </authorList>
    </citation>
    <scope>NUCLEOTIDE SEQUENCE</scope>
</reference>
<dbReference type="EMBL" id="CASHTH010003105">
    <property type="protein sequence ID" value="CAI8040350.1"/>
    <property type="molecule type" value="Genomic_DNA"/>
</dbReference>
<evidence type="ECO:0000313" key="6">
    <source>
        <dbReference type="EMBL" id="CAI8040350.1"/>
    </source>
</evidence>
<protein>
    <submittedName>
        <fullName evidence="6">Pre-16S rRNA nuclease</fullName>
    </submittedName>
</protein>
<dbReference type="GO" id="GO:0016787">
    <property type="term" value="F:hydrolase activity"/>
    <property type="evidence" value="ECO:0007669"/>
    <property type="project" value="UniProtKB-KW"/>
</dbReference>
<keyword evidence="4" id="KW-0378">Hydrolase</keyword>
<accession>A0AA35T225</accession>
<dbReference type="Pfam" id="PF03652">
    <property type="entry name" value="RuvX"/>
    <property type="match status" value="1"/>
</dbReference>